<dbReference type="InterPro" id="IPR036609">
    <property type="entry name" value="LCCL_sf"/>
</dbReference>
<protein>
    <recommendedName>
        <fullName evidence="6">LCCL domain-containing protein</fullName>
    </recommendedName>
</protein>
<dbReference type="AlphaFoldDB" id="A0A1V9YX27"/>
<dbReference type="InterPro" id="IPR051957">
    <property type="entry name" value="CRISP-LCCL_domain"/>
</dbReference>
<dbReference type="Gene3D" id="2.170.130.20">
    <property type="entry name" value="LCCL-like domain"/>
    <property type="match status" value="1"/>
</dbReference>
<dbReference type="SMART" id="SM00603">
    <property type="entry name" value="LCCL"/>
    <property type="match status" value="1"/>
</dbReference>
<accession>A0A1V9YX27</accession>
<dbReference type="Pfam" id="PF03815">
    <property type="entry name" value="LCCL"/>
    <property type="match status" value="1"/>
</dbReference>
<gene>
    <name evidence="4" type="ORF">ACHHYP_05576</name>
</gene>
<feature type="transmembrane region" description="Helical" evidence="1">
    <location>
        <begin position="368"/>
        <end position="390"/>
    </location>
</feature>
<feature type="domain" description="Fibronectin type-III" evidence="3">
    <location>
        <begin position="453"/>
        <end position="535"/>
    </location>
</feature>
<evidence type="ECO:0000313" key="4">
    <source>
        <dbReference type="EMBL" id="OQR90374.1"/>
    </source>
</evidence>
<evidence type="ECO:0000259" key="2">
    <source>
        <dbReference type="PROSITE" id="PS50820"/>
    </source>
</evidence>
<name>A0A1V9YX27_ACHHY</name>
<dbReference type="PROSITE" id="PS50820">
    <property type="entry name" value="LCCL"/>
    <property type="match status" value="1"/>
</dbReference>
<dbReference type="Proteomes" id="UP000243579">
    <property type="component" value="Unassembled WGS sequence"/>
</dbReference>
<dbReference type="InterPro" id="IPR004043">
    <property type="entry name" value="LCCL"/>
</dbReference>
<dbReference type="SUPFAM" id="SSF69848">
    <property type="entry name" value="LCCL domain"/>
    <property type="match status" value="1"/>
</dbReference>
<feature type="transmembrane region" description="Helical" evidence="1">
    <location>
        <begin position="298"/>
        <end position="320"/>
    </location>
</feature>
<feature type="domain" description="LCCL" evidence="2">
    <location>
        <begin position="117"/>
        <end position="191"/>
    </location>
</feature>
<keyword evidence="1" id="KW-0472">Membrane</keyword>
<dbReference type="STRING" id="1202772.A0A1V9YX27"/>
<dbReference type="PROSITE" id="PS50853">
    <property type="entry name" value="FN3"/>
    <property type="match status" value="1"/>
</dbReference>
<dbReference type="EMBL" id="JNBR01000635">
    <property type="protein sequence ID" value="OQR90374.1"/>
    <property type="molecule type" value="Genomic_DNA"/>
</dbReference>
<dbReference type="OrthoDB" id="162371at2759"/>
<dbReference type="CDD" id="cd00063">
    <property type="entry name" value="FN3"/>
    <property type="match status" value="1"/>
</dbReference>
<keyword evidence="1" id="KW-1133">Transmembrane helix</keyword>
<evidence type="ECO:0008006" key="6">
    <source>
        <dbReference type="Google" id="ProtNLM"/>
    </source>
</evidence>
<feature type="transmembrane region" description="Helical" evidence="1">
    <location>
        <begin position="256"/>
        <end position="278"/>
    </location>
</feature>
<organism evidence="4 5">
    <name type="scientific">Achlya hypogyna</name>
    <name type="common">Oomycete</name>
    <name type="synonym">Protoachlya hypogyna</name>
    <dbReference type="NCBI Taxonomy" id="1202772"/>
    <lineage>
        <taxon>Eukaryota</taxon>
        <taxon>Sar</taxon>
        <taxon>Stramenopiles</taxon>
        <taxon>Oomycota</taxon>
        <taxon>Saprolegniomycetes</taxon>
        <taxon>Saprolegniales</taxon>
        <taxon>Achlyaceae</taxon>
        <taxon>Achlya</taxon>
    </lineage>
</organism>
<feature type="transmembrane region" description="Helical" evidence="1">
    <location>
        <begin position="416"/>
        <end position="435"/>
    </location>
</feature>
<dbReference type="InterPro" id="IPR003961">
    <property type="entry name" value="FN3_dom"/>
</dbReference>
<reference evidence="4 5" key="1">
    <citation type="journal article" date="2014" name="Genome Biol. Evol.">
        <title>The secreted proteins of Achlya hypogyna and Thraustotheca clavata identify the ancestral oomycete secretome and reveal gene acquisitions by horizontal gene transfer.</title>
        <authorList>
            <person name="Misner I."/>
            <person name="Blouin N."/>
            <person name="Leonard G."/>
            <person name="Richards T.A."/>
            <person name="Lane C.E."/>
        </authorList>
    </citation>
    <scope>NUCLEOTIDE SEQUENCE [LARGE SCALE GENOMIC DNA]</scope>
    <source>
        <strain evidence="4 5">ATCC 48635</strain>
    </source>
</reference>
<proteinExistence type="predicted"/>
<evidence type="ECO:0000256" key="1">
    <source>
        <dbReference type="SAM" id="Phobius"/>
    </source>
</evidence>
<sequence length="535" mass="58415">MESANVDIESRPSLVQRLHRVPLDAPSTSTIDSEAIYHSIKPGARRWRQYLPLVIYLVLAVGLLLLLFYFSFYAATVNGQTPAMMGCRYFGYWKGPTCGLNGIDCQPFSTDWQAFRCPSGCLSDQSSALAVIGSGAYRGDSRICKAAIHAGAITSSGGCGLMRYDGARMSFAGTTANGVTSKSFNSWFPKVMQFYTDTVSIAHCTDLSWYILAVGFVATAGLAYFPTAPPLLLTHFQCLWGYLYVTLIASPSSFDYRALGLGLCTDAAVIVVAVHCWYHWVVRHTFQFYASYSLKERLVHWVLLTAIPFHIMLHLTQFAYLPWLNIGVGGYVKNSNLAAWTYVVFILLGLVALILAYWLLLEAYKQQALVRLAGGYAVVVVYAAVVYALFSDTIFHLHHVQIGLLLLPATAHAKRVAYFVQAIGLGLFIQGYAAWGWPTFLDVLPASYSVDVLDAAPSVANITNSAANITWPSLEGVFGYALMLNGVQVYRGVANWTTLPALMPNTTYFVTVSGIGTSGADGDLSPEGNFTTHAA</sequence>
<evidence type="ECO:0000259" key="3">
    <source>
        <dbReference type="PROSITE" id="PS50853"/>
    </source>
</evidence>
<dbReference type="PANTHER" id="PTHR31331:SF1">
    <property type="entry name" value="CYSTEINE RICH SECRETORY PROTEIN LCCL DOMAIN CONTAINING 2"/>
    <property type="match status" value="1"/>
</dbReference>
<keyword evidence="5" id="KW-1185">Reference proteome</keyword>
<feature type="transmembrane region" description="Helical" evidence="1">
    <location>
        <begin position="340"/>
        <end position="361"/>
    </location>
</feature>
<dbReference type="InterPro" id="IPR036116">
    <property type="entry name" value="FN3_sf"/>
</dbReference>
<dbReference type="PANTHER" id="PTHR31331">
    <property type="entry name" value="LCCL DOMAIN PROTEIN (AFU_ORTHOLOGUE AFUA_5G08630)"/>
    <property type="match status" value="1"/>
</dbReference>
<feature type="transmembrane region" description="Helical" evidence="1">
    <location>
        <begin position="207"/>
        <end position="225"/>
    </location>
</feature>
<dbReference type="SUPFAM" id="SSF49265">
    <property type="entry name" value="Fibronectin type III"/>
    <property type="match status" value="1"/>
</dbReference>
<feature type="transmembrane region" description="Helical" evidence="1">
    <location>
        <begin position="50"/>
        <end position="72"/>
    </location>
</feature>
<comment type="caution">
    <text evidence="4">The sequence shown here is derived from an EMBL/GenBank/DDBJ whole genome shotgun (WGS) entry which is preliminary data.</text>
</comment>
<keyword evidence="1" id="KW-0812">Transmembrane</keyword>
<evidence type="ECO:0000313" key="5">
    <source>
        <dbReference type="Proteomes" id="UP000243579"/>
    </source>
</evidence>